<reference evidence="2 3" key="1">
    <citation type="submission" date="2018-02" db="EMBL/GenBank/DDBJ databases">
        <title>Genome sequence of the basidiomycete white-rot fungus Phlebia centrifuga.</title>
        <authorList>
            <person name="Granchi Z."/>
            <person name="Peng M."/>
            <person name="de Vries R.P."/>
            <person name="Hilden K."/>
            <person name="Makela M.R."/>
            <person name="Grigoriev I."/>
            <person name="Riley R."/>
        </authorList>
    </citation>
    <scope>NUCLEOTIDE SEQUENCE [LARGE SCALE GENOMIC DNA]</scope>
    <source>
        <strain evidence="2 3">FBCC195</strain>
    </source>
</reference>
<feature type="region of interest" description="Disordered" evidence="1">
    <location>
        <begin position="54"/>
        <end position="106"/>
    </location>
</feature>
<gene>
    <name evidence="2" type="ORF">PHLCEN_2v34</name>
</gene>
<proteinExistence type="predicted"/>
<evidence type="ECO:0000313" key="3">
    <source>
        <dbReference type="Proteomes" id="UP000186601"/>
    </source>
</evidence>
<protein>
    <submittedName>
        <fullName evidence="2">Uncharacterized protein</fullName>
    </submittedName>
</protein>
<evidence type="ECO:0000256" key="1">
    <source>
        <dbReference type="SAM" id="MobiDB-lite"/>
    </source>
</evidence>
<keyword evidence="3" id="KW-1185">Reference proteome</keyword>
<organism evidence="2 3">
    <name type="scientific">Hermanssonia centrifuga</name>
    <dbReference type="NCBI Taxonomy" id="98765"/>
    <lineage>
        <taxon>Eukaryota</taxon>
        <taxon>Fungi</taxon>
        <taxon>Dikarya</taxon>
        <taxon>Basidiomycota</taxon>
        <taxon>Agaricomycotina</taxon>
        <taxon>Agaricomycetes</taxon>
        <taxon>Polyporales</taxon>
        <taxon>Meruliaceae</taxon>
        <taxon>Hermanssonia</taxon>
    </lineage>
</organism>
<dbReference type="AlphaFoldDB" id="A0A2R6S761"/>
<accession>A0A2R6S761</accession>
<dbReference type="Proteomes" id="UP000186601">
    <property type="component" value="Unassembled WGS sequence"/>
</dbReference>
<feature type="compositionally biased region" description="Acidic residues" evidence="1">
    <location>
        <begin position="83"/>
        <end position="104"/>
    </location>
</feature>
<dbReference type="SUPFAM" id="SSF52047">
    <property type="entry name" value="RNI-like"/>
    <property type="match status" value="1"/>
</dbReference>
<evidence type="ECO:0000313" key="2">
    <source>
        <dbReference type="EMBL" id="PSS38127.1"/>
    </source>
</evidence>
<name>A0A2R6S761_9APHY</name>
<dbReference type="EMBL" id="MLYV02000002">
    <property type="protein sequence ID" value="PSS38127.1"/>
    <property type="molecule type" value="Genomic_DNA"/>
</dbReference>
<feature type="compositionally biased region" description="Basic and acidic residues" evidence="1">
    <location>
        <begin position="57"/>
        <end position="82"/>
    </location>
</feature>
<sequence>MSMIDFSAVGATTPSLVEMKKLTTPPQLYDHFEMYHIPGVDDIWKRIVVRHPQQNSCDKDDKDEVQCQDRGSRRSRDSHTMDVDDSDDDSDDDSVSTQSDDDNVGSDRRCLSCSCFLDFLQIHPQIASSIQILDYIGPYANKNQGPLLTEMPTIGRPVRKCDAEVLFGILKHLPNLRKLHLEYIVFHPRAKPSETHDMIQLDFVKITLPYCEDPKLANELALLELLRLFKDIGTLELDCYTGPYFEDWGAMPMPERLRFSELRLHEFHDIYAVVSVMRYTKIMNKLRSLTINAVLNSSEGQATALVEMLGAVSDKLEYFRCGIERIFDDDEESYEEAPVPFTEIMKGAQWSSLRELDIRVSVTKTSECDRYWSELCAMFMATNIPNLERITLGVSSGGGKNSTNKLYCAPTSWGLRHLSDSLQRFPRLEDVVFTGDLSSSFRTVIETGMGNLKMLRLLSFREDVPRGSNVLRFVEE</sequence>
<comment type="caution">
    <text evidence="2">The sequence shown here is derived from an EMBL/GenBank/DDBJ whole genome shotgun (WGS) entry which is preliminary data.</text>
</comment>